<evidence type="ECO:0000313" key="2">
    <source>
        <dbReference type="EMBL" id="EJT97199.1"/>
    </source>
</evidence>
<keyword evidence="3" id="KW-1185">Reference proteome</keyword>
<feature type="region of interest" description="Disordered" evidence="1">
    <location>
        <begin position="45"/>
        <end position="99"/>
    </location>
</feature>
<dbReference type="GeneID" id="63684414"/>
<protein>
    <submittedName>
        <fullName evidence="2">Uncharacterized protein</fullName>
    </submittedName>
</protein>
<proteinExistence type="predicted"/>
<evidence type="ECO:0000256" key="1">
    <source>
        <dbReference type="SAM" id="MobiDB-lite"/>
    </source>
</evidence>
<sequence>MEPSSCSPTPSLALGIINHVYLPPCIEGYSSNWLPSQLQDYVARSPSPRAKAVQREHRPTPPEQPIARLSPLPNPNVPIRWTTTPVPRPVLRRLSPPHT</sequence>
<dbReference type="RefSeq" id="XP_040624097.1">
    <property type="nucleotide sequence ID" value="XM_040769352.1"/>
</dbReference>
<dbReference type="Proteomes" id="UP000030653">
    <property type="component" value="Unassembled WGS sequence"/>
</dbReference>
<reference evidence="2 3" key="1">
    <citation type="journal article" date="2012" name="Science">
        <title>The Paleozoic origin of enzymatic lignin decomposition reconstructed from 31 fungal genomes.</title>
        <authorList>
            <person name="Floudas D."/>
            <person name="Binder M."/>
            <person name="Riley R."/>
            <person name="Barry K."/>
            <person name="Blanchette R.A."/>
            <person name="Henrissat B."/>
            <person name="Martinez A.T."/>
            <person name="Otillar R."/>
            <person name="Spatafora J.W."/>
            <person name="Yadav J.S."/>
            <person name="Aerts A."/>
            <person name="Benoit I."/>
            <person name="Boyd A."/>
            <person name="Carlson A."/>
            <person name="Copeland A."/>
            <person name="Coutinho P.M."/>
            <person name="de Vries R.P."/>
            <person name="Ferreira P."/>
            <person name="Findley K."/>
            <person name="Foster B."/>
            <person name="Gaskell J."/>
            <person name="Glotzer D."/>
            <person name="Gorecki P."/>
            <person name="Heitman J."/>
            <person name="Hesse C."/>
            <person name="Hori C."/>
            <person name="Igarashi K."/>
            <person name="Jurgens J.A."/>
            <person name="Kallen N."/>
            <person name="Kersten P."/>
            <person name="Kohler A."/>
            <person name="Kuees U."/>
            <person name="Kumar T.K.A."/>
            <person name="Kuo A."/>
            <person name="LaButti K."/>
            <person name="Larrondo L.F."/>
            <person name="Lindquist E."/>
            <person name="Ling A."/>
            <person name="Lombard V."/>
            <person name="Lucas S."/>
            <person name="Lundell T."/>
            <person name="Martin R."/>
            <person name="McLaughlin D.J."/>
            <person name="Morgenstern I."/>
            <person name="Morin E."/>
            <person name="Murat C."/>
            <person name="Nagy L.G."/>
            <person name="Nolan M."/>
            <person name="Ohm R.A."/>
            <person name="Patyshakuliyeva A."/>
            <person name="Rokas A."/>
            <person name="Ruiz-Duenas F.J."/>
            <person name="Sabat G."/>
            <person name="Salamov A."/>
            <person name="Samejima M."/>
            <person name="Schmutz J."/>
            <person name="Slot J.C."/>
            <person name="St John F."/>
            <person name="Stenlid J."/>
            <person name="Sun H."/>
            <person name="Sun S."/>
            <person name="Syed K."/>
            <person name="Tsang A."/>
            <person name="Wiebenga A."/>
            <person name="Young D."/>
            <person name="Pisabarro A."/>
            <person name="Eastwood D.C."/>
            <person name="Martin F."/>
            <person name="Cullen D."/>
            <person name="Grigoriev I.V."/>
            <person name="Hibbett D.S."/>
        </authorList>
    </citation>
    <scope>NUCLEOTIDE SEQUENCE [LARGE SCALE GENOMIC DNA]</scope>
    <source>
        <strain evidence="2 3">DJM-731 SS1</strain>
    </source>
</reference>
<dbReference type="EMBL" id="JH795878">
    <property type="protein sequence ID" value="EJT97199.1"/>
    <property type="molecule type" value="Genomic_DNA"/>
</dbReference>
<evidence type="ECO:0000313" key="3">
    <source>
        <dbReference type="Proteomes" id="UP000030653"/>
    </source>
</evidence>
<dbReference type="AlphaFoldDB" id="M5FQY1"/>
<organism evidence="2 3">
    <name type="scientific">Dacryopinax primogenitus (strain DJM 731)</name>
    <name type="common">Brown rot fungus</name>
    <dbReference type="NCBI Taxonomy" id="1858805"/>
    <lineage>
        <taxon>Eukaryota</taxon>
        <taxon>Fungi</taxon>
        <taxon>Dikarya</taxon>
        <taxon>Basidiomycota</taxon>
        <taxon>Agaricomycotina</taxon>
        <taxon>Dacrymycetes</taxon>
        <taxon>Dacrymycetales</taxon>
        <taxon>Dacrymycetaceae</taxon>
        <taxon>Dacryopinax</taxon>
    </lineage>
</organism>
<name>M5FQY1_DACPD</name>
<accession>M5FQY1</accession>
<gene>
    <name evidence="2" type="ORF">DACRYDRAFT_112151</name>
</gene>
<dbReference type="HOGENOM" id="CLU_2320319_0_0_1"/>